<protein>
    <submittedName>
        <fullName evidence="1">Uncharacterized protein</fullName>
    </submittedName>
</protein>
<accession>A0AA92TZT0</accession>
<comment type="caution">
    <text evidence="1">The sequence shown here is derived from an EMBL/GenBank/DDBJ whole genome shotgun (WGS) entry which is preliminary data.</text>
</comment>
<organism evidence="1 2">
    <name type="scientific">Segatella copri</name>
    <dbReference type="NCBI Taxonomy" id="165179"/>
    <lineage>
        <taxon>Bacteria</taxon>
        <taxon>Pseudomonadati</taxon>
        <taxon>Bacteroidota</taxon>
        <taxon>Bacteroidia</taxon>
        <taxon>Bacteroidales</taxon>
        <taxon>Prevotellaceae</taxon>
        <taxon>Segatella</taxon>
    </lineage>
</organism>
<reference evidence="1 2" key="1">
    <citation type="submission" date="2018-08" db="EMBL/GenBank/DDBJ databases">
        <title>A genome reference for cultivated species of the human gut microbiota.</title>
        <authorList>
            <person name="Zou Y."/>
            <person name="Xue W."/>
            <person name="Luo G."/>
        </authorList>
    </citation>
    <scope>NUCLEOTIDE SEQUENCE [LARGE SCALE GENOMIC DNA]</scope>
    <source>
        <strain evidence="1 2">AF12-50</strain>
    </source>
</reference>
<evidence type="ECO:0000313" key="1">
    <source>
        <dbReference type="EMBL" id="RGW45082.1"/>
    </source>
</evidence>
<dbReference type="AlphaFoldDB" id="A0AA92TZT0"/>
<evidence type="ECO:0000313" key="2">
    <source>
        <dbReference type="Proteomes" id="UP000283785"/>
    </source>
</evidence>
<gene>
    <name evidence="1" type="ORF">DWV76_00760</name>
</gene>
<dbReference type="Proteomes" id="UP000283785">
    <property type="component" value="Unassembled WGS sequence"/>
</dbReference>
<dbReference type="EMBL" id="QSAG01000001">
    <property type="protein sequence ID" value="RGW45082.1"/>
    <property type="molecule type" value="Genomic_DNA"/>
</dbReference>
<proteinExistence type="predicted"/>
<sequence>MKKVKPIKGLSESAYNYLISHCKREIEKCKDRPSFLLIYNEHRIFLELLERVGRDFIEKEG</sequence>
<name>A0AA92TZT0_9BACT</name>